<accession>A0A8S9SA73</accession>
<dbReference type="EMBL" id="QGKX02000088">
    <property type="protein sequence ID" value="KAF3589548.1"/>
    <property type="molecule type" value="Genomic_DNA"/>
</dbReference>
<name>A0A8S9SA73_BRACR</name>
<gene>
    <name evidence="1" type="ORF">F2Q69_00029138</name>
</gene>
<dbReference type="AlphaFoldDB" id="A0A8S9SA73"/>
<evidence type="ECO:0000313" key="1">
    <source>
        <dbReference type="EMBL" id="KAF3589548.1"/>
    </source>
</evidence>
<protein>
    <submittedName>
        <fullName evidence="1">Uncharacterized protein</fullName>
    </submittedName>
</protein>
<dbReference type="Proteomes" id="UP000712600">
    <property type="component" value="Unassembled WGS sequence"/>
</dbReference>
<comment type="caution">
    <text evidence="1">The sequence shown here is derived from an EMBL/GenBank/DDBJ whole genome shotgun (WGS) entry which is preliminary data.</text>
</comment>
<evidence type="ECO:0000313" key="2">
    <source>
        <dbReference type="Proteomes" id="UP000712600"/>
    </source>
</evidence>
<sequence length="149" mass="16588">MGFRSSPEVRSGGRRAEARWPWDQGFDIGTSFVFRETVALTAPVSPAFVSGKAVALVAPFFRRLLLRFDPESSGVRSRFDLNPAEAAVVFWWMSDYCGDGGCMPVKGWGFDRRTRAALMVIRSKHGGMVTRVPCSEDFNTCPVSCNKRE</sequence>
<reference evidence="1" key="1">
    <citation type="submission" date="2019-12" db="EMBL/GenBank/DDBJ databases">
        <title>Genome sequencing and annotation of Brassica cretica.</title>
        <authorList>
            <person name="Studholme D.J."/>
            <person name="Sarris P."/>
        </authorList>
    </citation>
    <scope>NUCLEOTIDE SEQUENCE</scope>
    <source>
        <strain evidence="1">PFS-109/04</strain>
        <tissue evidence="1">Leaf</tissue>
    </source>
</reference>
<organism evidence="1 2">
    <name type="scientific">Brassica cretica</name>
    <name type="common">Mustard</name>
    <dbReference type="NCBI Taxonomy" id="69181"/>
    <lineage>
        <taxon>Eukaryota</taxon>
        <taxon>Viridiplantae</taxon>
        <taxon>Streptophyta</taxon>
        <taxon>Embryophyta</taxon>
        <taxon>Tracheophyta</taxon>
        <taxon>Spermatophyta</taxon>
        <taxon>Magnoliopsida</taxon>
        <taxon>eudicotyledons</taxon>
        <taxon>Gunneridae</taxon>
        <taxon>Pentapetalae</taxon>
        <taxon>rosids</taxon>
        <taxon>malvids</taxon>
        <taxon>Brassicales</taxon>
        <taxon>Brassicaceae</taxon>
        <taxon>Brassiceae</taxon>
        <taxon>Brassica</taxon>
    </lineage>
</organism>
<proteinExistence type="predicted"/>